<comment type="caution">
    <text evidence="5">The sequence shown here is derived from an EMBL/GenBank/DDBJ whole genome shotgun (WGS) entry which is preliminary data.</text>
</comment>
<proteinExistence type="predicted"/>
<dbReference type="InterPro" id="IPR051366">
    <property type="entry name" value="DEF8"/>
</dbReference>
<evidence type="ECO:0000256" key="2">
    <source>
        <dbReference type="ARBA" id="ARBA00022833"/>
    </source>
</evidence>
<feature type="domain" description="Phorbol-ester/DAG-type" evidence="4">
    <location>
        <begin position="349"/>
        <end position="400"/>
    </location>
</feature>
<evidence type="ECO:0000313" key="5">
    <source>
        <dbReference type="EMBL" id="KAK7478602.1"/>
    </source>
</evidence>
<dbReference type="Proteomes" id="UP001519460">
    <property type="component" value="Unassembled WGS sequence"/>
</dbReference>
<keyword evidence="2" id="KW-0862">Zinc</keyword>
<protein>
    <recommendedName>
        <fullName evidence="4">Phorbol-ester/DAG-type domain-containing protein</fullName>
    </recommendedName>
</protein>
<dbReference type="Pfam" id="PF00130">
    <property type="entry name" value="C1_1"/>
    <property type="match status" value="1"/>
</dbReference>
<reference evidence="5 6" key="1">
    <citation type="journal article" date="2023" name="Sci. Data">
        <title>Genome assembly of the Korean intertidal mud-creeper Batillaria attramentaria.</title>
        <authorList>
            <person name="Patra A.K."/>
            <person name="Ho P.T."/>
            <person name="Jun S."/>
            <person name="Lee S.J."/>
            <person name="Kim Y."/>
            <person name="Won Y.J."/>
        </authorList>
    </citation>
    <scope>NUCLEOTIDE SEQUENCE [LARGE SCALE GENOMIC DNA]</scope>
    <source>
        <strain evidence="5">Wonlab-2016</strain>
    </source>
</reference>
<dbReference type="EMBL" id="JACVVK020000321">
    <property type="protein sequence ID" value="KAK7478602.1"/>
    <property type="molecule type" value="Genomic_DNA"/>
</dbReference>
<feature type="compositionally biased region" description="Polar residues" evidence="3">
    <location>
        <begin position="36"/>
        <end position="52"/>
    </location>
</feature>
<dbReference type="PROSITE" id="PS00479">
    <property type="entry name" value="ZF_DAG_PE_1"/>
    <property type="match status" value="1"/>
</dbReference>
<dbReference type="GO" id="GO:0046872">
    <property type="term" value="F:metal ion binding"/>
    <property type="evidence" value="ECO:0007669"/>
    <property type="project" value="UniProtKB-KW"/>
</dbReference>
<dbReference type="InterPro" id="IPR046349">
    <property type="entry name" value="C1-like_sf"/>
</dbReference>
<accession>A0ABD0JUF2</accession>
<name>A0ABD0JUF2_9CAEN</name>
<evidence type="ECO:0000259" key="4">
    <source>
        <dbReference type="PROSITE" id="PS50081"/>
    </source>
</evidence>
<dbReference type="InterPro" id="IPR047983">
    <property type="entry name" value="DEF8_C1"/>
</dbReference>
<keyword evidence="6" id="KW-1185">Reference proteome</keyword>
<dbReference type="SMART" id="SM00109">
    <property type="entry name" value="C1"/>
    <property type="match status" value="1"/>
</dbReference>
<feature type="region of interest" description="Disordered" evidence="3">
    <location>
        <begin position="16"/>
        <end position="127"/>
    </location>
</feature>
<dbReference type="PANTHER" id="PTHR12326">
    <property type="entry name" value="PLECKSTRIN HOMOLOGY DOMAIN CONTAINING PROTEIN"/>
    <property type="match status" value="1"/>
</dbReference>
<dbReference type="PANTHER" id="PTHR12326:SF3">
    <property type="entry name" value="DIFFERENTIALLY EXPRESSED IN FDCP 8 HOMOLOG"/>
    <property type="match status" value="1"/>
</dbReference>
<evidence type="ECO:0000256" key="3">
    <source>
        <dbReference type="SAM" id="MobiDB-lite"/>
    </source>
</evidence>
<feature type="compositionally biased region" description="Polar residues" evidence="3">
    <location>
        <begin position="182"/>
        <end position="197"/>
    </location>
</feature>
<evidence type="ECO:0000256" key="1">
    <source>
        <dbReference type="ARBA" id="ARBA00022723"/>
    </source>
</evidence>
<dbReference type="InterPro" id="IPR002219">
    <property type="entry name" value="PKC_DAG/PE"/>
</dbReference>
<feature type="compositionally biased region" description="Polar residues" evidence="3">
    <location>
        <begin position="71"/>
        <end position="89"/>
    </location>
</feature>
<organism evidence="5 6">
    <name type="scientific">Batillaria attramentaria</name>
    <dbReference type="NCBI Taxonomy" id="370345"/>
    <lineage>
        <taxon>Eukaryota</taxon>
        <taxon>Metazoa</taxon>
        <taxon>Spiralia</taxon>
        <taxon>Lophotrochozoa</taxon>
        <taxon>Mollusca</taxon>
        <taxon>Gastropoda</taxon>
        <taxon>Caenogastropoda</taxon>
        <taxon>Sorbeoconcha</taxon>
        <taxon>Cerithioidea</taxon>
        <taxon>Batillariidae</taxon>
        <taxon>Batillaria</taxon>
    </lineage>
</organism>
<dbReference type="AlphaFoldDB" id="A0ABD0JUF2"/>
<gene>
    <name evidence="5" type="ORF">BaRGS_00030134</name>
</gene>
<feature type="region of interest" description="Disordered" evidence="3">
    <location>
        <begin position="154"/>
        <end position="197"/>
    </location>
</feature>
<evidence type="ECO:0000313" key="6">
    <source>
        <dbReference type="Proteomes" id="UP001519460"/>
    </source>
</evidence>
<sequence length="452" mass="49402">MAHVVDTSIAAVKMSGGFSAPDFSSSDEEEDILSRPRSNAVSQSDLGVSESTGVAFVPRSYGSGSDVLVSPKSQSGTDVIVDGSNTQSLSDDHDAKTKKNPSVQTRSDHDRIVSSEKSSASLSDDHPANKQCVIRKQSHAPTSADCQQRLGRDQAGLKGSASVTDNDQTSSPEILSSESSPVMVTQCSAQASKNQPAVNGSLSYASGTSAGSSSSLPEYYQQSRFNPFDCDIHLEEDHFSDNARDTYFANLSDPWQDGVQPVEESDKVTFAELGLAEDHFAHPEGHFGLSRTEELELAISNCKELIQSAAPNSDRQKNLVRKLVQLRLKLQEIKEGPEPVEKDKVVVMGHRFQRKESRSSKYYCEKCNSIIWGVLQEWRRCTECGYRCHDKCVSQITRTCASVKVKENPTFILELCPRNPKGLAAQDFRCAECRAQISGKFSLPVDVGTSEM</sequence>
<dbReference type="PROSITE" id="PS50081">
    <property type="entry name" value="ZF_DAG_PE_2"/>
    <property type="match status" value="1"/>
</dbReference>
<dbReference type="CDD" id="cd20819">
    <property type="entry name" value="C1_DEF8"/>
    <property type="match status" value="1"/>
</dbReference>
<feature type="compositionally biased region" description="Low complexity" evidence="3">
    <location>
        <begin position="170"/>
        <end position="181"/>
    </location>
</feature>
<keyword evidence="1" id="KW-0479">Metal-binding</keyword>
<dbReference type="Gene3D" id="3.30.60.20">
    <property type="match status" value="1"/>
</dbReference>
<dbReference type="SUPFAM" id="SSF57889">
    <property type="entry name" value="Cysteine-rich domain"/>
    <property type="match status" value="1"/>
</dbReference>